<dbReference type="EMBL" id="CACRUA010000044">
    <property type="protein sequence ID" value="VYU70007.1"/>
    <property type="molecule type" value="Genomic_DNA"/>
</dbReference>
<dbReference type="Pfam" id="PF00221">
    <property type="entry name" value="Lyase_aromatic"/>
    <property type="match status" value="1"/>
</dbReference>
<dbReference type="InterPro" id="IPR001106">
    <property type="entry name" value="Aromatic_Lyase"/>
</dbReference>
<dbReference type="Gene3D" id="1.10.275.10">
    <property type="entry name" value="Fumarase/aspartase (N-terminal domain)"/>
    <property type="match status" value="1"/>
</dbReference>
<proteinExistence type="predicted"/>
<dbReference type="AlphaFoldDB" id="A0A6N3GYM1"/>
<sequence length="517" mass="56316">MENSINTANNINNIVLGAPITLDDFIAVARYGAAVEFSEEYCRRVEKSRELVEQWVSEEKVMYGVTTGFGALCTKAIGKDETAKLQENIILSHSVSVGEPLSIERVRGIMLMVLQNLGQGYSGVRLTILEYYKDFLNKGITPWTPGDGSVGYLAPEAHMALVLLGRGKAWYEGELLEGGEALKRAGMRPLELSSKEGLALVSGTTSPTAMAALAIYDLLNAAKAADIIGSATLEACKGVMNAFDERVMSVRPHSEQAKTAENVRTILNGSGIIEKYKGSRVQDALSLRCIPQLHGASKKTLKDAKEVIEIEMNSCCDNPIIWPGQGNEDVISACNADSSYVGIEMDSACIAAAALAKMSERRNNRLIDESLSGNPWFCIKTPGLNSGLMIPQYTQAGLLNEMRILATPATIDNTPTCGNQEDYVAMGYNACKKAGSAAEKLEYILAIELLSAYETQQFLDTDVKRSAATEAVMKEIGRHVPIMEQDMFLHPYIEYLRELIHSGHLIRIVESITGTLN</sequence>
<dbReference type="EC" id="4.3.1.3" evidence="3"/>
<dbReference type="Proteomes" id="UP001300871">
    <property type="component" value="Unassembled WGS sequence"/>
</dbReference>
<keyword evidence="1 3" id="KW-0456">Lyase</keyword>
<reference evidence="3" key="1">
    <citation type="submission" date="2019-11" db="EMBL/GenBank/DDBJ databases">
        <authorList>
            <person name="Feng L."/>
        </authorList>
    </citation>
    <scope>NUCLEOTIDE SEQUENCE</scope>
    <source>
        <strain evidence="3">CsymbiosumLFYP84</strain>
    </source>
</reference>
<organism evidence="3">
    <name type="scientific">Clostridium symbiosum</name>
    <name type="common">Bacteroides symbiosus</name>
    <dbReference type="NCBI Taxonomy" id="1512"/>
    <lineage>
        <taxon>Bacteria</taxon>
        <taxon>Bacillati</taxon>
        <taxon>Bacillota</taxon>
        <taxon>Clostridia</taxon>
        <taxon>Lachnospirales</taxon>
        <taxon>Lachnospiraceae</taxon>
        <taxon>Otoolea</taxon>
    </lineage>
</organism>
<dbReference type="InterPro" id="IPR008948">
    <property type="entry name" value="L-Aspartase-like"/>
</dbReference>
<dbReference type="FunFam" id="1.10.275.10:FF:000005">
    <property type="entry name" value="Histidine ammonia-lyase"/>
    <property type="match status" value="1"/>
</dbReference>
<dbReference type="EMBL" id="JAQLGM010000021">
    <property type="protein sequence ID" value="MDB2000529.1"/>
    <property type="molecule type" value="Genomic_DNA"/>
</dbReference>
<dbReference type="SUPFAM" id="SSF48557">
    <property type="entry name" value="L-aspartase-like"/>
    <property type="match status" value="1"/>
</dbReference>
<gene>
    <name evidence="3" type="primary">hutH_3</name>
    <name evidence="3" type="ORF">CSLFYP84_03407</name>
    <name evidence="2" type="ORF">PM006_09995</name>
</gene>
<evidence type="ECO:0000313" key="2">
    <source>
        <dbReference type="EMBL" id="MDB2000529.1"/>
    </source>
</evidence>
<evidence type="ECO:0000313" key="3">
    <source>
        <dbReference type="EMBL" id="VYU70007.1"/>
    </source>
</evidence>
<name>A0A6N3GYM1_CLOSY</name>
<accession>A0A6N3GYM1</accession>
<dbReference type="PANTHER" id="PTHR10362">
    <property type="entry name" value="HISTIDINE AMMONIA-LYASE"/>
    <property type="match status" value="1"/>
</dbReference>
<dbReference type="RefSeq" id="WP_118007767.1">
    <property type="nucleotide sequence ID" value="NZ_BAABZD010000005.1"/>
</dbReference>
<dbReference type="InterPro" id="IPR024083">
    <property type="entry name" value="Fumarase/histidase_N"/>
</dbReference>
<reference evidence="2" key="2">
    <citation type="submission" date="2023-01" db="EMBL/GenBank/DDBJ databases">
        <title>Human gut microbiome strain richness.</title>
        <authorList>
            <person name="Chen-Liaw A."/>
        </authorList>
    </citation>
    <scope>NUCLEOTIDE SEQUENCE</scope>
    <source>
        <strain evidence="2">B1_m1001713B170214d0_201011</strain>
    </source>
</reference>
<dbReference type="GO" id="GO:0004397">
    <property type="term" value="F:histidine ammonia-lyase activity"/>
    <property type="evidence" value="ECO:0007669"/>
    <property type="project" value="UniProtKB-EC"/>
</dbReference>
<evidence type="ECO:0000256" key="1">
    <source>
        <dbReference type="ARBA" id="ARBA00023239"/>
    </source>
</evidence>
<dbReference type="Gene3D" id="1.20.200.10">
    <property type="entry name" value="Fumarase/aspartase (Central domain)"/>
    <property type="match status" value="1"/>
</dbReference>
<dbReference type="CDD" id="cd00332">
    <property type="entry name" value="PAL-HAL"/>
    <property type="match status" value="1"/>
</dbReference>
<dbReference type="NCBIfam" id="NF006871">
    <property type="entry name" value="PRK09367.1"/>
    <property type="match status" value="1"/>
</dbReference>
<protein>
    <submittedName>
        <fullName evidence="2">Aromatic amino acid ammonia-lyase</fullName>
    </submittedName>
    <submittedName>
        <fullName evidence="3">Histidine ammonia-lyase</fullName>
        <ecNumber evidence="3">4.3.1.3</ecNumber>
    </submittedName>
</protein>